<dbReference type="GO" id="GO:0007052">
    <property type="term" value="P:mitotic spindle organization"/>
    <property type="evidence" value="ECO:0007669"/>
    <property type="project" value="TreeGrafter"/>
</dbReference>
<dbReference type="InterPro" id="IPR019821">
    <property type="entry name" value="Kinesin_motor_CS"/>
</dbReference>
<name>A0A067D580_SAPPC</name>
<dbReference type="InterPro" id="IPR027417">
    <property type="entry name" value="P-loop_NTPase"/>
</dbReference>
<dbReference type="OMA" id="PIAWHAR"/>
<dbReference type="PANTHER" id="PTHR47969:SF15">
    <property type="entry name" value="CHROMOSOME-ASSOCIATED KINESIN KIF4A-RELATED"/>
    <property type="match status" value="1"/>
</dbReference>
<dbReference type="SUPFAM" id="SSF52540">
    <property type="entry name" value="P-loop containing nucleoside triphosphate hydrolases"/>
    <property type="match status" value="1"/>
</dbReference>
<comment type="similarity">
    <text evidence="6 7">Belongs to the TRAFAC class myosin-kinesin ATPase superfamily. Kinesin family.</text>
</comment>
<dbReference type="GO" id="GO:0008017">
    <property type="term" value="F:microtubule binding"/>
    <property type="evidence" value="ECO:0007669"/>
    <property type="project" value="InterPro"/>
</dbReference>
<evidence type="ECO:0000256" key="2">
    <source>
        <dbReference type="ARBA" id="ARBA00022490"/>
    </source>
</evidence>
<comment type="subcellular location">
    <subcellularLocation>
        <location evidence="1">Cytoplasm</location>
    </subcellularLocation>
</comment>
<dbReference type="STRING" id="695850.A0A067D580"/>
<dbReference type="KEGG" id="spar:SPRG_01751"/>
<dbReference type="GO" id="GO:0005524">
    <property type="term" value="F:ATP binding"/>
    <property type="evidence" value="ECO:0007669"/>
    <property type="project" value="UniProtKB-UniRule"/>
</dbReference>
<keyword evidence="6 7" id="KW-0505">Motor protein</keyword>
<dbReference type="VEuPathDB" id="FungiDB:SPRG_01751"/>
<dbReference type="InterPro" id="IPR001752">
    <property type="entry name" value="Kinesin_motor_dom"/>
</dbReference>
<dbReference type="GO" id="GO:0003777">
    <property type="term" value="F:microtubule motor activity"/>
    <property type="evidence" value="ECO:0007669"/>
    <property type="project" value="InterPro"/>
</dbReference>
<dbReference type="AlphaFoldDB" id="A0A067D580"/>
<proteinExistence type="inferred from homology"/>
<keyword evidence="3 6" id="KW-0547">Nucleotide-binding</keyword>
<keyword evidence="4 6" id="KW-0067">ATP-binding</keyword>
<dbReference type="PROSITE" id="PS00411">
    <property type="entry name" value="KINESIN_MOTOR_1"/>
    <property type="match status" value="1"/>
</dbReference>
<dbReference type="PRINTS" id="PR00380">
    <property type="entry name" value="KINESINHEAVY"/>
</dbReference>
<dbReference type="OrthoDB" id="3176171at2759"/>
<accession>A0A067D580</accession>
<evidence type="ECO:0000256" key="5">
    <source>
        <dbReference type="ARBA" id="ARBA00023054"/>
    </source>
</evidence>
<keyword evidence="7" id="KW-0493">Microtubule</keyword>
<dbReference type="PANTHER" id="PTHR47969">
    <property type="entry name" value="CHROMOSOME-ASSOCIATED KINESIN KIF4A-RELATED"/>
    <property type="match status" value="1"/>
</dbReference>
<keyword evidence="5" id="KW-0175">Coiled coil</keyword>
<dbReference type="GeneID" id="24124332"/>
<dbReference type="EMBL" id="KK583192">
    <property type="protein sequence ID" value="KDO33871.1"/>
    <property type="molecule type" value="Genomic_DNA"/>
</dbReference>
<evidence type="ECO:0000259" key="8">
    <source>
        <dbReference type="PROSITE" id="PS50067"/>
    </source>
</evidence>
<evidence type="ECO:0000256" key="4">
    <source>
        <dbReference type="ARBA" id="ARBA00022840"/>
    </source>
</evidence>
<dbReference type="GO" id="GO:0005737">
    <property type="term" value="C:cytoplasm"/>
    <property type="evidence" value="ECO:0007669"/>
    <property type="project" value="UniProtKB-SubCell"/>
</dbReference>
<dbReference type="InterPro" id="IPR036961">
    <property type="entry name" value="Kinesin_motor_dom_sf"/>
</dbReference>
<sequence>MGPTTKPIARTARVQPIAAAKPGPSRQHVQVAVRIRPMGSLDRVESVLKAPTHPVVLVPSKKKQLQFDHVFDDTATDAAVFAPVEPLLASFLAGYNATVLAYGQTGSGKSYSMGSDGVNPHGIIPLALDAIFARLAGDDTWTAHVTFCEIYGDDVRDLYAKQTLLKVTDALSPMSVEGADDAQRRLLDGLRHRTTAATKMNATSSRSHAIFTLHLQQRNECRSLRSKLHFVDLAGSERQKKTLAEGLRFREGVNINKGLLALGNVMNALSEKKAHVPYRDSKLTRLLQDALGGNSQTLMLACVSPAKRHLSETLNSLEYALRVRKICNNVSLNAVQSDSPAVLELRRQIDALLVEKTTLQSQLAALVAQQQATLGLPIAWHARQVHAFFLEAAPIVWDLLRAASQRIERISIQTVVAVAAHPRVRQAKNDMQRHPVASVVVLWIANVGFVVSCSAMYCVDLVLPRLLT</sequence>
<evidence type="ECO:0000256" key="3">
    <source>
        <dbReference type="ARBA" id="ARBA00022741"/>
    </source>
</evidence>
<evidence type="ECO:0000313" key="10">
    <source>
        <dbReference type="Proteomes" id="UP000030745"/>
    </source>
</evidence>
<evidence type="ECO:0000256" key="6">
    <source>
        <dbReference type="PROSITE-ProRule" id="PRU00283"/>
    </source>
</evidence>
<evidence type="ECO:0000256" key="7">
    <source>
        <dbReference type="RuleBase" id="RU000394"/>
    </source>
</evidence>
<keyword evidence="2" id="KW-0963">Cytoplasm</keyword>
<dbReference type="Pfam" id="PF00225">
    <property type="entry name" value="Kinesin"/>
    <property type="match status" value="1"/>
</dbReference>
<dbReference type="SMART" id="SM00129">
    <property type="entry name" value="KISc"/>
    <property type="match status" value="1"/>
</dbReference>
<dbReference type="RefSeq" id="XP_012195507.1">
    <property type="nucleotide sequence ID" value="XM_012340117.1"/>
</dbReference>
<keyword evidence="10" id="KW-1185">Reference proteome</keyword>
<evidence type="ECO:0000256" key="1">
    <source>
        <dbReference type="ARBA" id="ARBA00004496"/>
    </source>
</evidence>
<organism evidence="9 10">
    <name type="scientific">Saprolegnia parasitica (strain CBS 223.65)</name>
    <dbReference type="NCBI Taxonomy" id="695850"/>
    <lineage>
        <taxon>Eukaryota</taxon>
        <taxon>Sar</taxon>
        <taxon>Stramenopiles</taxon>
        <taxon>Oomycota</taxon>
        <taxon>Saprolegniomycetes</taxon>
        <taxon>Saprolegniales</taxon>
        <taxon>Saprolegniaceae</taxon>
        <taxon>Saprolegnia</taxon>
    </lineage>
</organism>
<dbReference type="Gene3D" id="3.40.850.10">
    <property type="entry name" value="Kinesin motor domain"/>
    <property type="match status" value="1"/>
</dbReference>
<dbReference type="InterPro" id="IPR027640">
    <property type="entry name" value="Kinesin-like_fam"/>
</dbReference>
<reference evidence="9 10" key="1">
    <citation type="journal article" date="2013" name="PLoS Genet.">
        <title>Distinctive expansion of potential virulence genes in the genome of the oomycete fish pathogen Saprolegnia parasitica.</title>
        <authorList>
            <person name="Jiang R.H."/>
            <person name="de Bruijn I."/>
            <person name="Haas B.J."/>
            <person name="Belmonte R."/>
            <person name="Lobach L."/>
            <person name="Christie J."/>
            <person name="van den Ackerveken G."/>
            <person name="Bottin A."/>
            <person name="Bulone V."/>
            <person name="Diaz-Moreno S.M."/>
            <person name="Dumas B."/>
            <person name="Fan L."/>
            <person name="Gaulin E."/>
            <person name="Govers F."/>
            <person name="Grenville-Briggs L.J."/>
            <person name="Horner N.R."/>
            <person name="Levin J.Z."/>
            <person name="Mammella M."/>
            <person name="Meijer H.J."/>
            <person name="Morris P."/>
            <person name="Nusbaum C."/>
            <person name="Oome S."/>
            <person name="Phillips A.J."/>
            <person name="van Rooyen D."/>
            <person name="Rzeszutek E."/>
            <person name="Saraiva M."/>
            <person name="Secombes C.J."/>
            <person name="Seidl M.F."/>
            <person name="Snel B."/>
            <person name="Stassen J.H."/>
            <person name="Sykes S."/>
            <person name="Tripathy S."/>
            <person name="van den Berg H."/>
            <person name="Vega-Arreguin J.C."/>
            <person name="Wawra S."/>
            <person name="Young S.K."/>
            <person name="Zeng Q."/>
            <person name="Dieguez-Uribeondo J."/>
            <person name="Russ C."/>
            <person name="Tyler B.M."/>
            <person name="van West P."/>
        </authorList>
    </citation>
    <scope>NUCLEOTIDE SEQUENCE [LARGE SCALE GENOMIC DNA]</scope>
    <source>
        <strain evidence="9 10">CBS 223.65</strain>
    </source>
</reference>
<gene>
    <name evidence="9" type="ORF">SPRG_01751</name>
</gene>
<protein>
    <recommendedName>
        <fullName evidence="7">Kinesin-like protein</fullName>
    </recommendedName>
</protein>
<evidence type="ECO:0000313" key="9">
    <source>
        <dbReference type="EMBL" id="KDO33871.1"/>
    </source>
</evidence>
<feature type="domain" description="Kinesin motor" evidence="8">
    <location>
        <begin position="28"/>
        <end position="326"/>
    </location>
</feature>
<dbReference type="PROSITE" id="PS50067">
    <property type="entry name" value="KINESIN_MOTOR_2"/>
    <property type="match status" value="1"/>
</dbReference>
<feature type="binding site" evidence="6">
    <location>
        <begin position="103"/>
        <end position="110"/>
    </location>
    <ligand>
        <name>ATP</name>
        <dbReference type="ChEBI" id="CHEBI:30616"/>
    </ligand>
</feature>
<dbReference type="Proteomes" id="UP000030745">
    <property type="component" value="Unassembled WGS sequence"/>
</dbReference>
<dbReference type="GO" id="GO:0007018">
    <property type="term" value="P:microtubule-based movement"/>
    <property type="evidence" value="ECO:0007669"/>
    <property type="project" value="InterPro"/>
</dbReference>
<dbReference type="GO" id="GO:0005875">
    <property type="term" value="C:microtubule associated complex"/>
    <property type="evidence" value="ECO:0007669"/>
    <property type="project" value="TreeGrafter"/>
</dbReference>
<dbReference type="GO" id="GO:0051231">
    <property type="term" value="P:spindle elongation"/>
    <property type="evidence" value="ECO:0007669"/>
    <property type="project" value="TreeGrafter"/>
</dbReference>
<dbReference type="GO" id="GO:0005874">
    <property type="term" value="C:microtubule"/>
    <property type="evidence" value="ECO:0007669"/>
    <property type="project" value="UniProtKB-KW"/>
</dbReference>